<keyword evidence="4" id="KW-0804">Transcription</keyword>
<dbReference type="Gene3D" id="1.10.10.10">
    <property type="entry name" value="Winged helix-like DNA-binding domain superfamily/Winged helix DNA-binding domain"/>
    <property type="match status" value="1"/>
</dbReference>
<protein>
    <submittedName>
        <fullName evidence="6">LysR family transcriptional regulator</fullName>
    </submittedName>
</protein>
<keyword evidence="3" id="KW-0238">DNA-binding</keyword>
<dbReference type="Pfam" id="PF03466">
    <property type="entry name" value="LysR_substrate"/>
    <property type="match status" value="1"/>
</dbReference>
<sequence>MILENLALFLRIVEKGGLAAAGRDFGLSPATVSERLASLEKYYGAALLVRTTRAISLTDEGRMLVAGARRLLAEAEEVESTIRLGMHTLSGPIRLSAPLDMGRRRVVPILDAFMADHPGVTVDLHLSDGYVDLVGQGLDFAIRHGMLADSSLRSRSLGGYRRLVCASPAYLAAHGTPQHPGDLTAHDCIVVRFGQDLYGEWPFRIDGTIQRVMVRGRRVANDGGLARQWCLDGHGIALKSLFDVQADLASGALVELLADYSAGDIDLRIVYPASAVQPRRVRTLIDCIAEAFEPAAAATSSI</sequence>
<dbReference type="RefSeq" id="WP_114813821.1">
    <property type="nucleotide sequence ID" value="NZ_CP139965.1"/>
</dbReference>
<dbReference type="InterPro" id="IPR036390">
    <property type="entry name" value="WH_DNA-bd_sf"/>
</dbReference>
<accession>A0ABZ0WFQ8</accession>
<evidence type="ECO:0000256" key="3">
    <source>
        <dbReference type="ARBA" id="ARBA00023125"/>
    </source>
</evidence>
<proteinExistence type="inferred from homology"/>
<dbReference type="SUPFAM" id="SSF46785">
    <property type="entry name" value="Winged helix' DNA-binding domain"/>
    <property type="match status" value="1"/>
</dbReference>
<organism evidence="6 7">
    <name type="scientific">Paraburkholderia kururiensis</name>
    <dbReference type="NCBI Taxonomy" id="984307"/>
    <lineage>
        <taxon>Bacteria</taxon>
        <taxon>Pseudomonadati</taxon>
        <taxon>Pseudomonadota</taxon>
        <taxon>Betaproteobacteria</taxon>
        <taxon>Burkholderiales</taxon>
        <taxon>Burkholderiaceae</taxon>
        <taxon>Paraburkholderia</taxon>
    </lineage>
</organism>
<dbReference type="SUPFAM" id="SSF53850">
    <property type="entry name" value="Periplasmic binding protein-like II"/>
    <property type="match status" value="1"/>
</dbReference>
<comment type="similarity">
    <text evidence="1">Belongs to the LysR transcriptional regulatory family.</text>
</comment>
<keyword evidence="2" id="KW-0805">Transcription regulation</keyword>
<evidence type="ECO:0000256" key="2">
    <source>
        <dbReference type="ARBA" id="ARBA00023015"/>
    </source>
</evidence>
<evidence type="ECO:0000259" key="5">
    <source>
        <dbReference type="PROSITE" id="PS50931"/>
    </source>
</evidence>
<gene>
    <name evidence="6" type="ORF">U0042_18965</name>
</gene>
<dbReference type="Gene3D" id="3.40.190.290">
    <property type="match status" value="1"/>
</dbReference>
<dbReference type="InterPro" id="IPR058163">
    <property type="entry name" value="LysR-type_TF_proteobact-type"/>
</dbReference>
<name>A0ABZ0WFQ8_9BURK</name>
<dbReference type="Proteomes" id="UP001325479">
    <property type="component" value="Chromosome"/>
</dbReference>
<evidence type="ECO:0000313" key="7">
    <source>
        <dbReference type="Proteomes" id="UP001325479"/>
    </source>
</evidence>
<dbReference type="InterPro" id="IPR005119">
    <property type="entry name" value="LysR_subst-bd"/>
</dbReference>
<dbReference type="CDD" id="cd08422">
    <property type="entry name" value="PBP2_CrgA_like"/>
    <property type="match status" value="1"/>
</dbReference>
<dbReference type="Pfam" id="PF00126">
    <property type="entry name" value="HTH_1"/>
    <property type="match status" value="1"/>
</dbReference>
<dbReference type="EMBL" id="CP139965">
    <property type="protein sequence ID" value="WQD76186.1"/>
    <property type="molecule type" value="Genomic_DNA"/>
</dbReference>
<dbReference type="PROSITE" id="PS50931">
    <property type="entry name" value="HTH_LYSR"/>
    <property type="match status" value="1"/>
</dbReference>
<dbReference type="InterPro" id="IPR000847">
    <property type="entry name" value="LysR_HTH_N"/>
</dbReference>
<dbReference type="PANTHER" id="PTHR30537">
    <property type="entry name" value="HTH-TYPE TRANSCRIPTIONAL REGULATOR"/>
    <property type="match status" value="1"/>
</dbReference>
<evidence type="ECO:0000313" key="6">
    <source>
        <dbReference type="EMBL" id="WQD76186.1"/>
    </source>
</evidence>
<keyword evidence="7" id="KW-1185">Reference proteome</keyword>
<evidence type="ECO:0000256" key="1">
    <source>
        <dbReference type="ARBA" id="ARBA00009437"/>
    </source>
</evidence>
<reference evidence="6 7" key="1">
    <citation type="submission" date="2023-12" db="EMBL/GenBank/DDBJ databases">
        <title>Genome sequencing and assembly of bacterial species from a model synthetic community.</title>
        <authorList>
            <person name="Hogle S.L."/>
        </authorList>
    </citation>
    <scope>NUCLEOTIDE SEQUENCE [LARGE SCALE GENOMIC DNA]</scope>
    <source>
        <strain evidence="6 7">HAMBI 2494</strain>
    </source>
</reference>
<feature type="domain" description="HTH lysR-type" evidence="5">
    <location>
        <begin position="1"/>
        <end position="58"/>
    </location>
</feature>
<dbReference type="PANTHER" id="PTHR30537:SF5">
    <property type="entry name" value="HTH-TYPE TRANSCRIPTIONAL ACTIVATOR TTDR-RELATED"/>
    <property type="match status" value="1"/>
</dbReference>
<dbReference type="InterPro" id="IPR036388">
    <property type="entry name" value="WH-like_DNA-bd_sf"/>
</dbReference>
<evidence type="ECO:0000256" key="4">
    <source>
        <dbReference type="ARBA" id="ARBA00023163"/>
    </source>
</evidence>